<organism evidence="1 2">
    <name type="scientific">Hyalomma asiaticum</name>
    <name type="common">Tick</name>
    <dbReference type="NCBI Taxonomy" id="266040"/>
    <lineage>
        <taxon>Eukaryota</taxon>
        <taxon>Metazoa</taxon>
        <taxon>Ecdysozoa</taxon>
        <taxon>Arthropoda</taxon>
        <taxon>Chelicerata</taxon>
        <taxon>Arachnida</taxon>
        <taxon>Acari</taxon>
        <taxon>Parasitiformes</taxon>
        <taxon>Ixodida</taxon>
        <taxon>Ixodoidea</taxon>
        <taxon>Ixodidae</taxon>
        <taxon>Hyalomminae</taxon>
        <taxon>Hyalomma</taxon>
    </lineage>
</organism>
<keyword evidence="2" id="KW-1185">Reference proteome</keyword>
<evidence type="ECO:0000313" key="2">
    <source>
        <dbReference type="Proteomes" id="UP000821845"/>
    </source>
</evidence>
<dbReference type="EMBL" id="CM023481">
    <property type="protein sequence ID" value="KAH6947098.1"/>
    <property type="molecule type" value="Genomic_DNA"/>
</dbReference>
<dbReference type="Proteomes" id="UP000821845">
    <property type="component" value="Chromosome 1"/>
</dbReference>
<reference evidence="1" key="1">
    <citation type="submission" date="2020-05" db="EMBL/GenBank/DDBJ databases">
        <title>Large-scale comparative analyses of tick genomes elucidate their genetic diversity and vector capacities.</title>
        <authorList>
            <person name="Jia N."/>
            <person name="Wang J."/>
            <person name="Shi W."/>
            <person name="Du L."/>
            <person name="Sun Y."/>
            <person name="Zhan W."/>
            <person name="Jiang J."/>
            <person name="Wang Q."/>
            <person name="Zhang B."/>
            <person name="Ji P."/>
            <person name="Sakyi L.B."/>
            <person name="Cui X."/>
            <person name="Yuan T."/>
            <person name="Jiang B."/>
            <person name="Yang W."/>
            <person name="Lam T.T.-Y."/>
            <person name="Chang Q."/>
            <person name="Ding S."/>
            <person name="Wang X."/>
            <person name="Zhu J."/>
            <person name="Ruan X."/>
            <person name="Zhao L."/>
            <person name="Wei J."/>
            <person name="Que T."/>
            <person name="Du C."/>
            <person name="Cheng J."/>
            <person name="Dai P."/>
            <person name="Han X."/>
            <person name="Huang E."/>
            <person name="Gao Y."/>
            <person name="Liu J."/>
            <person name="Shao H."/>
            <person name="Ye R."/>
            <person name="Li L."/>
            <person name="Wei W."/>
            <person name="Wang X."/>
            <person name="Wang C."/>
            <person name="Yang T."/>
            <person name="Huo Q."/>
            <person name="Li W."/>
            <person name="Guo W."/>
            <person name="Chen H."/>
            <person name="Zhou L."/>
            <person name="Ni X."/>
            <person name="Tian J."/>
            <person name="Zhou Y."/>
            <person name="Sheng Y."/>
            <person name="Liu T."/>
            <person name="Pan Y."/>
            <person name="Xia L."/>
            <person name="Li J."/>
            <person name="Zhao F."/>
            <person name="Cao W."/>
        </authorList>
    </citation>
    <scope>NUCLEOTIDE SEQUENCE</scope>
    <source>
        <strain evidence="1">Hyas-2018</strain>
    </source>
</reference>
<sequence length="110" mass="12048">MDLDDCGSYGSFFFGFLVAHEFHLQKGYYVSNAQAARTLGNKKGKLVCKDTVQALWISSVLATRSVSDNVAPKKRALGKLPKQQLTPEKVDVVASKFPQCTCHPSGNMQP</sequence>
<protein>
    <submittedName>
        <fullName evidence="1">Uncharacterized protein</fullName>
    </submittedName>
</protein>
<comment type="caution">
    <text evidence="1">The sequence shown here is derived from an EMBL/GenBank/DDBJ whole genome shotgun (WGS) entry which is preliminary data.</text>
</comment>
<proteinExistence type="predicted"/>
<accession>A0ACB7TJ49</accession>
<gene>
    <name evidence="1" type="ORF">HPB50_017080</name>
</gene>
<name>A0ACB7TJ49_HYAAI</name>
<evidence type="ECO:0000313" key="1">
    <source>
        <dbReference type="EMBL" id="KAH6947098.1"/>
    </source>
</evidence>